<gene>
    <name evidence="1" type="ORF">UFOVP782_8</name>
</gene>
<sequence>MAEQNYTYRTLIEQIQLWAAQHNNIQKFGYGTTADISVPRDMTTPQYPYVFVNPTSSIFGTKILQVGFNLICMDLVPVDGFSNTTGQGADDLSSITVWKAQSDMTELVRDFVSYFQQVNSDTFPQIGIPRGFSITPFIENFGDRVVGVTAAITVNIDYPLNNCVQS</sequence>
<protein>
    <submittedName>
        <fullName evidence="1">Uncharacterized protein</fullName>
    </submittedName>
</protein>
<evidence type="ECO:0000313" key="1">
    <source>
        <dbReference type="EMBL" id="CAB4162016.1"/>
    </source>
</evidence>
<name>A0A6J5NWM9_9CAUD</name>
<reference evidence="1" key="1">
    <citation type="submission" date="2020-04" db="EMBL/GenBank/DDBJ databases">
        <authorList>
            <person name="Chiriac C."/>
            <person name="Salcher M."/>
            <person name="Ghai R."/>
            <person name="Kavagutti S V."/>
        </authorList>
    </citation>
    <scope>NUCLEOTIDE SEQUENCE</scope>
</reference>
<proteinExistence type="predicted"/>
<organism evidence="1">
    <name type="scientific">uncultured Caudovirales phage</name>
    <dbReference type="NCBI Taxonomy" id="2100421"/>
    <lineage>
        <taxon>Viruses</taxon>
        <taxon>Duplodnaviria</taxon>
        <taxon>Heunggongvirae</taxon>
        <taxon>Uroviricota</taxon>
        <taxon>Caudoviricetes</taxon>
        <taxon>Peduoviridae</taxon>
        <taxon>Maltschvirus</taxon>
        <taxon>Maltschvirus maltsch</taxon>
    </lineage>
</organism>
<accession>A0A6J5NWM9</accession>
<dbReference type="EMBL" id="LR796735">
    <property type="protein sequence ID" value="CAB4162016.1"/>
    <property type="molecule type" value="Genomic_DNA"/>
</dbReference>